<feature type="domain" description="HTH tetR-type" evidence="3">
    <location>
        <begin position="17"/>
        <end position="77"/>
    </location>
</feature>
<name>A0A0J6W2P0_MYCCU</name>
<dbReference type="InterPro" id="IPR009057">
    <property type="entry name" value="Homeodomain-like_sf"/>
</dbReference>
<accession>A0A0J6W2P0</accession>
<dbReference type="OrthoDB" id="4569533at2"/>
<dbReference type="PROSITE" id="PS50977">
    <property type="entry name" value="HTH_TETR_2"/>
    <property type="match status" value="1"/>
</dbReference>
<dbReference type="AlphaFoldDB" id="A0A0J6W2P0"/>
<dbReference type="EMBL" id="JYNX01000038">
    <property type="protein sequence ID" value="KMO77570.1"/>
    <property type="molecule type" value="Genomic_DNA"/>
</dbReference>
<keyword evidence="5" id="KW-1185">Reference proteome</keyword>
<dbReference type="Proteomes" id="UP000036176">
    <property type="component" value="Unassembled WGS sequence"/>
</dbReference>
<protein>
    <submittedName>
        <fullName evidence="4">Bacterial regulatory protein, tetR family</fullName>
    </submittedName>
</protein>
<evidence type="ECO:0000313" key="4">
    <source>
        <dbReference type="EMBL" id="KMO77570.1"/>
    </source>
</evidence>
<dbReference type="InterPro" id="IPR001647">
    <property type="entry name" value="HTH_TetR"/>
</dbReference>
<reference evidence="4 5" key="1">
    <citation type="journal article" date="2015" name="Genome Biol. Evol.">
        <title>Characterization of Three Mycobacterium spp. with Potential Use in Bioremediation by Genome Sequencing and Comparative Genomics.</title>
        <authorList>
            <person name="Das S."/>
            <person name="Pettersson B.M."/>
            <person name="Behra P.R."/>
            <person name="Ramesh M."/>
            <person name="Dasgupta S."/>
            <person name="Bhattacharya A."/>
            <person name="Kirsebom L.A."/>
        </authorList>
    </citation>
    <scope>NUCLEOTIDE SEQUENCE [LARGE SCALE GENOMIC DNA]</scope>
    <source>
        <strain evidence="4 5">DSM 44219</strain>
    </source>
</reference>
<keyword evidence="1 2" id="KW-0238">DNA-binding</keyword>
<comment type="caution">
    <text evidence="4">The sequence shown here is derived from an EMBL/GenBank/DDBJ whole genome shotgun (WGS) entry which is preliminary data.</text>
</comment>
<dbReference type="GO" id="GO:0003677">
    <property type="term" value="F:DNA binding"/>
    <property type="evidence" value="ECO:0007669"/>
    <property type="project" value="UniProtKB-UniRule"/>
</dbReference>
<proteinExistence type="predicted"/>
<dbReference type="RefSeq" id="WP_048419192.1">
    <property type="nucleotide sequence ID" value="NZ_JYNX01000038.1"/>
</dbReference>
<evidence type="ECO:0000313" key="5">
    <source>
        <dbReference type="Proteomes" id="UP000036176"/>
    </source>
</evidence>
<sequence>MASRGATNDWLVGDRRAAAAERIYAAATELIARDGIAAFDMAALEARVHCSRATIYRHVGGKAQIRDAVLARNAERIVEAVRAAVDGMTGPDRIVTAVTVALERIRADPLGQALITSTRAASEMAWIVDSPMTRALASELNGLAEDALAAQWIVRVVLSLLYWPVVDPAAEREMIRRFVTDGQPAPLPLSTR</sequence>
<dbReference type="SUPFAM" id="SSF46689">
    <property type="entry name" value="Homeodomain-like"/>
    <property type="match status" value="1"/>
</dbReference>
<feature type="DNA-binding region" description="H-T-H motif" evidence="2">
    <location>
        <begin position="40"/>
        <end position="59"/>
    </location>
</feature>
<evidence type="ECO:0000256" key="1">
    <source>
        <dbReference type="ARBA" id="ARBA00023125"/>
    </source>
</evidence>
<evidence type="ECO:0000259" key="3">
    <source>
        <dbReference type="PROSITE" id="PS50977"/>
    </source>
</evidence>
<organism evidence="4 5">
    <name type="scientific">Mycolicibacterium chubuense</name>
    <name type="common">Mycobacterium chubuense</name>
    <dbReference type="NCBI Taxonomy" id="1800"/>
    <lineage>
        <taxon>Bacteria</taxon>
        <taxon>Bacillati</taxon>
        <taxon>Actinomycetota</taxon>
        <taxon>Actinomycetes</taxon>
        <taxon>Mycobacteriales</taxon>
        <taxon>Mycobacteriaceae</taxon>
        <taxon>Mycolicibacterium</taxon>
    </lineage>
</organism>
<gene>
    <name evidence="4" type="ORF">MCHUDSM44219_03229</name>
</gene>
<evidence type="ECO:0000256" key="2">
    <source>
        <dbReference type="PROSITE-ProRule" id="PRU00335"/>
    </source>
</evidence>
<dbReference type="Gene3D" id="1.10.357.10">
    <property type="entry name" value="Tetracycline Repressor, domain 2"/>
    <property type="match status" value="1"/>
</dbReference>
<dbReference type="Pfam" id="PF00440">
    <property type="entry name" value="TetR_N"/>
    <property type="match status" value="1"/>
</dbReference>
<dbReference type="PATRIC" id="fig|1800.3.peg.3242"/>